<comment type="caution">
    <text evidence="1">The sequence shown here is derived from an EMBL/GenBank/DDBJ whole genome shotgun (WGS) entry which is preliminary data.</text>
</comment>
<gene>
    <name evidence="1" type="ORF">VP01_1031g4</name>
</gene>
<proteinExistence type="predicted"/>
<reference evidence="1 2" key="1">
    <citation type="submission" date="2015-08" db="EMBL/GenBank/DDBJ databases">
        <title>Next Generation Sequencing and Analysis of the Genome of Puccinia sorghi L Schw, the Causal Agent of Maize Common Rust.</title>
        <authorList>
            <person name="Rochi L."/>
            <person name="Burguener G."/>
            <person name="Darino M."/>
            <person name="Turjanski A."/>
            <person name="Kreff E."/>
            <person name="Dieguez M.J."/>
            <person name="Sacco F."/>
        </authorList>
    </citation>
    <scope>NUCLEOTIDE SEQUENCE [LARGE SCALE GENOMIC DNA]</scope>
    <source>
        <strain evidence="1 2">RO10H11247</strain>
    </source>
</reference>
<name>A0A0L6VUN5_9BASI</name>
<evidence type="ECO:0000313" key="2">
    <source>
        <dbReference type="Proteomes" id="UP000037035"/>
    </source>
</evidence>
<dbReference type="AlphaFoldDB" id="A0A0L6VUN5"/>
<dbReference type="EMBL" id="LAVV01000355">
    <property type="protein sequence ID" value="KNZ64411.1"/>
    <property type="molecule type" value="Genomic_DNA"/>
</dbReference>
<dbReference type="VEuPathDB" id="FungiDB:VP01_1031g4"/>
<evidence type="ECO:0000313" key="1">
    <source>
        <dbReference type="EMBL" id="KNZ64411.1"/>
    </source>
</evidence>
<dbReference type="Proteomes" id="UP000037035">
    <property type="component" value="Unassembled WGS sequence"/>
</dbReference>
<sequence length="73" mass="8480">MEELQPDIPEFWLLATNIQTLMIGEFLLADSGYTASNTIITAFKRVQGQPLRLIKQEFNKNLEVKHCVWMIKN</sequence>
<organism evidence="1 2">
    <name type="scientific">Puccinia sorghi</name>
    <dbReference type="NCBI Taxonomy" id="27349"/>
    <lineage>
        <taxon>Eukaryota</taxon>
        <taxon>Fungi</taxon>
        <taxon>Dikarya</taxon>
        <taxon>Basidiomycota</taxon>
        <taxon>Pucciniomycotina</taxon>
        <taxon>Pucciniomycetes</taxon>
        <taxon>Pucciniales</taxon>
        <taxon>Pucciniaceae</taxon>
        <taxon>Puccinia</taxon>
    </lineage>
</organism>
<accession>A0A0L6VUN5</accession>
<protein>
    <recommendedName>
        <fullName evidence="3">DDE Tnp4 domain-containing protein</fullName>
    </recommendedName>
</protein>
<keyword evidence="2" id="KW-1185">Reference proteome</keyword>
<evidence type="ECO:0008006" key="3">
    <source>
        <dbReference type="Google" id="ProtNLM"/>
    </source>
</evidence>